<dbReference type="EMBL" id="AB811616">
    <property type="protein sequence ID" value="BAQ00878.1"/>
    <property type="molecule type" value="Genomic_DNA"/>
</dbReference>
<organism evidence="2">
    <name type="scientific">Escherichia coli</name>
    <dbReference type="NCBI Taxonomy" id="562"/>
    <lineage>
        <taxon>Bacteria</taxon>
        <taxon>Pseudomonadati</taxon>
        <taxon>Pseudomonadota</taxon>
        <taxon>Gammaproteobacteria</taxon>
        <taxon>Enterobacterales</taxon>
        <taxon>Enterobacteriaceae</taxon>
        <taxon>Escherichia</taxon>
    </lineage>
</organism>
<accession>A0A0A8J4H0</accession>
<evidence type="ECO:0000259" key="1">
    <source>
        <dbReference type="Pfam" id="PF00534"/>
    </source>
</evidence>
<dbReference type="SUPFAM" id="SSF53756">
    <property type="entry name" value="UDP-Glycosyltransferase/glycogen phosphorylase"/>
    <property type="match status" value="1"/>
</dbReference>
<dbReference type="InterPro" id="IPR001296">
    <property type="entry name" value="Glyco_trans_1"/>
</dbReference>
<dbReference type="Gene3D" id="3.40.50.2000">
    <property type="entry name" value="Glycogen Phosphorylase B"/>
    <property type="match status" value="1"/>
</dbReference>
<reference evidence="2" key="1">
    <citation type="journal article" date="2014" name="DNA Res.">
        <title>A complete view of the genetic diversity of the Escherichia coli O-antigen biosynthesis gene cluster.</title>
        <authorList>
            <person name="Iguchi A."/>
            <person name="Iyoda S."/>
            <person name="Kikuchi T."/>
            <person name="Ogura Y."/>
            <person name="Katsura K."/>
            <person name="Ohnishi M."/>
            <person name="Hayashi T."/>
            <person name="Thomson N.R."/>
        </authorList>
    </citation>
    <scope>NUCLEOTIDE SEQUENCE</scope>
    <source>
        <strain evidence="2">H7</strain>
    </source>
</reference>
<dbReference type="GO" id="GO:0016757">
    <property type="term" value="F:glycosyltransferase activity"/>
    <property type="evidence" value="ECO:0007669"/>
    <property type="project" value="InterPro"/>
</dbReference>
<dbReference type="PANTHER" id="PTHR12526">
    <property type="entry name" value="GLYCOSYLTRANSFERASE"/>
    <property type="match status" value="1"/>
</dbReference>
<dbReference type="AlphaFoldDB" id="A0A0A8J4H0"/>
<protein>
    <submittedName>
        <fullName evidence="2">Putative glycosyltransferase</fullName>
    </submittedName>
</protein>
<proteinExistence type="predicted"/>
<dbReference type="Pfam" id="PF00534">
    <property type="entry name" value="Glycos_transf_1"/>
    <property type="match status" value="1"/>
</dbReference>
<name>A0A0A8J4H0_ECOLX</name>
<evidence type="ECO:0000313" key="2">
    <source>
        <dbReference type="EMBL" id="BAQ00878.1"/>
    </source>
</evidence>
<keyword evidence="2" id="KW-0808">Transferase</keyword>
<feature type="domain" description="Glycosyl transferase family 1" evidence="1">
    <location>
        <begin position="188"/>
        <end position="297"/>
    </location>
</feature>
<dbReference type="GO" id="GO:1901135">
    <property type="term" value="P:carbohydrate derivative metabolic process"/>
    <property type="evidence" value="ECO:0007669"/>
    <property type="project" value="UniProtKB-ARBA"/>
</dbReference>
<sequence>MALLIISPSLINGGHEFQSIEFINELYKTRKSIFVSCANSFFYENINISEEDKEIFEYPQGGIIDLFCSFNRVKKHLKTHIHGVTDVLICGGTIEVIIFYSHIIKSIDKKIRVIGYVPMVVDKKILRPVLGTVQNYVLKILCGKVDEIITINKIQSYLFNVFYNKKTLVLPNKLKKISCVTSDYGFRLIYCGRLDNVQKNIIELIFMLDRINNPVKEFIIIGDGPDFQKILEISNKTRNIKVKIIGWASEEDINSILGINDILIMNSRWEGEPLVIREFIDRNLPVISRDIPGVRGVTLRKYRYNNENELEEILNNHVGRFEVKKQIKEENIMRMRSRVIAIITGRI</sequence>
<dbReference type="PANTHER" id="PTHR12526:SF630">
    <property type="entry name" value="GLYCOSYLTRANSFERASE"/>
    <property type="match status" value="1"/>
</dbReference>